<evidence type="ECO:0000313" key="2">
    <source>
        <dbReference type="Proteomes" id="UP001153334"/>
    </source>
</evidence>
<dbReference type="Proteomes" id="UP001153334">
    <property type="component" value="Unassembled WGS sequence"/>
</dbReference>
<dbReference type="EMBL" id="JAPESX010001477">
    <property type="protein sequence ID" value="KAJ8113863.1"/>
    <property type="molecule type" value="Genomic_DNA"/>
</dbReference>
<evidence type="ECO:0000313" key="1">
    <source>
        <dbReference type="EMBL" id="KAJ8113863.1"/>
    </source>
</evidence>
<sequence length="498" mass="57178">MIGTSLPEYIFIRISIFVLQYTTPLCLLYLLILVAVEGVEGALYWSSKLAIGQLSIHLCYLTPRGGRFFIRCLDNIPDVPGYLRTWFLGADKSGIRRDNVREFISWAFFDRHLGNETALEREELDEYLIEIENRLGYQLQPGRGKAQSLRLTLDEIEVRYRSVVWYFIVGLVDFVTHLQLSRQGFQYYAQPKDHSHPVIPLRLQSLFTKKHSVSQLSYWYRPHTAKDKLPLVFLHGIGIGLWPYTRYLSNINEASTKDDQIGIIALEYLPVSARLTNAPLSQTLFLSQMTLLLETHGWDQFAVLGHSLGPRIQSVVLVDPVCILLHLPDVAYNFTRRKPRRANEYLLWYFASSDPGVAHCLGRHFFWKDNIAWKEDLIQIVENPLTSRGTNRATQPKKLRLRKVAVCLAERDLIVNTPTVLRYLLNDENWISAGHVLDKATSVSTRHPIAKLQGDRFERNGIEVVWFDGLDHAQAFDGKETSARLAALTRRSCARSQL</sequence>
<proteinExistence type="predicted"/>
<organism evidence="1 2">
    <name type="scientific">Nemania bipapillata</name>
    <dbReference type="NCBI Taxonomy" id="110536"/>
    <lineage>
        <taxon>Eukaryota</taxon>
        <taxon>Fungi</taxon>
        <taxon>Dikarya</taxon>
        <taxon>Ascomycota</taxon>
        <taxon>Pezizomycotina</taxon>
        <taxon>Sordariomycetes</taxon>
        <taxon>Xylariomycetidae</taxon>
        <taxon>Xylariales</taxon>
        <taxon>Xylariaceae</taxon>
        <taxon>Nemania</taxon>
    </lineage>
</organism>
<accession>A0ACC2IFG9</accession>
<protein>
    <submittedName>
        <fullName evidence="1">Uncharacterized protein</fullName>
    </submittedName>
</protein>
<comment type="caution">
    <text evidence="1">The sequence shown here is derived from an EMBL/GenBank/DDBJ whole genome shotgun (WGS) entry which is preliminary data.</text>
</comment>
<name>A0ACC2IFG9_9PEZI</name>
<gene>
    <name evidence="1" type="ORF">ONZ43_g5050</name>
</gene>
<keyword evidence="2" id="KW-1185">Reference proteome</keyword>
<reference evidence="1" key="1">
    <citation type="submission" date="2022-11" db="EMBL/GenBank/DDBJ databases">
        <title>Genome Sequence of Nemania bipapillata.</title>
        <authorList>
            <person name="Buettner E."/>
        </authorList>
    </citation>
    <scope>NUCLEOTIDE SEQUENCE</scope>
    <source>
        <strain evidence="1">CP14</strain>
    </source>
</reference>